<protein>
    <submittedName>
        <fullName evidence="1">Inactive TPR repeat-containing thioredoxin TTL3</fullName>
    </submittedName>
</protein>
<proteinExistence type="predicted"/>
<dbReference type="PANTHER" id="PTHR46050">
    <property type="entry name" value="TPR REPEAT-CONTAINING THIOREDOXIN"/>
    <property type="match status" value="1"/>
</dbReference>
<dbReference type="EMBL" id="KZ502442">
    <property type="protein sequence ID" value="PKU78817.1"/>
    <property type="molecule type" value="Genomic_DNA"/>
</dbReference>
<dbReference type="Proteomes" id="UP000233837">
    <property type="component" value="Unassembled WGS sequence"/>
</dbReference>
<evidence type="ECO:0000313" key="1">
    <source>
        <dbReference type="EMBL" id="PKU78817.1"/>
    </source>
</evidence>
<reference evidence="1 2" key="2">
    <citation type="journal article" date="2017" name="Nature">
        <title>The Apostasia genome and the evolution of orchids.</title>
        <authorList>
            <person name="Zhang G.Q."/>
            <person name="Liu K.W."/>
            <person name="Li Z."/>
            <person name="Lohaus R."/>
            <person name="Hsiao Y.Y."/>
            <person name="Niu S.C."/>
            <person name="Wang J.Y."/>
            <person name="Lin Y.C."/>
            <person name="Xu Q."/>
            <person name="Chen L.J."/>
            <person name="Yoshida K."/>
            <person name="Fujiwara S."/>
            <person name="Wang Z.W."/>
            <person name="Zhang Y.Q."/>
            <person name="Mitsuda N."/>
            <person name="Wang M."/>
            <person name="Liu G.H."/>
            <person name="Pecoraro L."/>
            <person name="Huang H.X."/>
            <person name="Xiao X.J."/>
            <person name="Lin M."/>
            <person name="Wu X.Y."/>
            <person name="Wu W.L."/>
            <person name="Chen Y.Y."/>
            <person name="Chang S.B."/>
            <person name="Sakamoto S."/>
            <person name="Ohme-Takagi M."/>
            <person name="Yagi M."/>
            <person name="Zeng S.J."/>
            <person name="Shen C.Y."/>
            <person name="Yeh C.M."/>
            <person name="Luo Y.B."/>
            <person name="Tsai W.C."/>
            <person name="Van de Peer Y."/>
            <person name="Liu Z.J."/>
        </authorList>
    </citation>
    <scope>NUCLEOTIDE SEQUENCE [LARGE SCALE GENOMIC DNA]</scope>
    <source>
        <tissue evidence="1">The whole plant</tissue>
    </source>
</reference>
<dbReference type="InterPro" id="IPR044534">
    <property type="entry name" value="TTL1-4"/>
</dbReference>
<evidence type="ECO:0000313" key="2">
    <source>
        <dbReference type="Proteomes" id="UP000233837"/>
    </source>
</evidence>
<accession>A0A2I0WT36</accession>
<name>A0A2I0WT36_9ASPA</name>
<reference evidence="1 2" key="1">
    <citation type="journal article" date="2016" name="Sci. Rep.">
        <title>The Dendrobium catenatum Lindl. genome sequence provides insights into polysaccharide synthase, floral development and adaptive evolution.</title>
        <authorList>
            <person name="Zhang G.Q."/>
            <person name="Xu Q."/>
            <person name="Bian C."/>
            <person name="Tsai W.C."/>
            <person name="Yeh C.M."/>
            <person name="Liu K.W."/>
            <person name="Yoshida K."/>
            <person name="Zhang L.S."/>
            <person name="Chang S.B."/>
            <person name="Chen F."/>
            <person name="Shi Y."/>
            <person name="Su Y.Y."/>
            <person name="Zhang Y.Q."/>
            <person name="Chen L.J."/>
            <person name="Yin Y."/>
            <person name="Lin M."/>
            <person name="Huang H."/>
            <person name="Deng H."/>
            <person name="Wang Z.W."/>
            <person name="Zhu S.L."/>
            <person name="Zhao X."/>
            <person name="Deng C."/>
            <person name="Niu S.C."/>
            <person name="Huang J."/>
            <person name="Wang M."/>
            <person name="Liu G.H."/>
            <person name="Yang H.J."/>
            <person name="Xiao X.J."/>
            <person name="Hsiao Y.Y."/>
            <person name="Wu W.L."/>
            <person name="Chen Y.Y."/>
            <person name="Mitsuda N."/>
            <person name="Ohme-Takagi M."/>
            <person name="Luo Y.B."/>
            <person name="Van de Peer Y."/>
            <person name="Liu Z.J."/>
        </authorList>
    </citation>
    <scope>NUCLEOTIDE SEQUENCE [LARGE SCALE GENOMIC DNA]</scope>
    <source>
        <tissue evidence="1">The whole plant</tissue>
    </source>
</reference>
<organism evidence="1 2">
    <name type="scientific">Dendrobium catenatum</name>
    <dbReference type="NCBI Taxonomy" id="906689"/>
    <lineage>
        <taxon>Eukaryota</taxon>
        <taxon>Viridiplantae</taxon>
        <taxon>Streptophyta</taxon>
        <taxon>Embryophyta</taxon>
        <taxon>Tracheophyta</taxon>
        <taxon>Spermatophyta</taxon>
        <taxon>Magnoliopsida</taxon>
        <taxon>Liliopsida</taxon>
        <taxon>Asparagales</taxon>
        <taxon>Orchidaceae</taxon>
        <taxon>Epidendroideae</taxon>
        <taxon>Malaxideae</taxon>
        <taxon>Dendrobiinae</taxon>
        <taxon>Dendrobium</taxon>
    </lineage>
</organism>
<sequence length="84" mass="9625">MLREAEKPVHHYKKSRKEIDTNDISRATNLQMHVLRCNEARKQEWQSMLKESQSAISNGADLAPKAFALQAKDILKPCSELIHP</sequence>
<dbReference type="AlphaFoldDB" id="A0A2I0WT36"/>
<dbReference type="STRING" id="906689.A0A2I0WT36"/>
<dbReference type="GO" id="GO:0005737">
    <property type="term" value="C:cytoplasm"/>
    <property type="evidence" value="ECO:0007669"/>
    <property type="project" value="TreeGrafter"/>
</dbReference>
<keyword evidence="2" id="KW-1185">Reference proteome</keyword>
<dbReference type="PANTHER" id="PTHR46050:SF7">
    <property type="entry name" value="TETRATRICOPEPTIDE REPEAT (TPR)-LIKE SUPERFAMILY PROTEIN"/>
    <property type="match status" value="1"/>
</dbReference>
<gene>
    <name evidence="1" type="primary">TTL3</name>
    <name evidence="1" type="ORF">MA16_Dca000160</name>
</gene>